<gene>
    <name evidence="11" type="ORF">HPHI1048_LOCUS621</name>
</gene>
<dbReference type="Gene3D" id="1.50.40.10">
    <property type="entry name" value="Mitochondrial carrier domain"/>
    <property type="match status" value="1"/>
</dbReference>
<evidence type="ECO:0000256" key="5">
    <source>
        <dbReference type="ARBA" id="ARBA00022737"/>
    </source>
</evidence>
<keyword evidence="6 10" id="KW-1133">Transmembrane helix</keyword>
<evidence type="ECO:0000256" key="3">
    <source>
        <dbReference type="ARBA" id="ARBA00022448"/>
    </source>
</evidence>
<evidence type="ECO:0000256" key="1">
    <source>
        <dbReference type="ARBA" id="ARBA00004141"/>
    </source>
</evidence>
<keyword evidence="3 9" id="KW-0813">Transport</keyword>
<feature type="repeat" description="Solcar" evidence="8">
    <location>
        <begin position="1"/>
        <end position="70"/>
    </location>
</feature>
<name>A0A7S0DUU5_9CRYP</name>
<evidence type="ECO:0000256" key="6">
    <source>
        <dbReference type="ARBA" id="ARBA00022989"/>
    </source>
</evidence>
<keyword evidence="7 8" id="KW-0472">Membrane</keyword>
<dbReference type="GO" id="GO:0016020">
    <property type="term" value="C:membrane"/>
    <property type="evidence" value="ECO:0007669"/>
    <property type="project" value="UniProtKB-SubCell"/>
</dbReference>
<keyword evidence="4 8" id="KW-0812">Transmembrane</keyword>
<keyword evidence="5" id="KW-0677">Repeat</keyword>
<evidence type="ECO:0000256" key="9">
    <source>
        <dbReference type="RuleBase" id="RU000488"/>
    </source>
</evidence>
<evidence type="ECO:0000256" key="10">
    <source>
        <dbReference type="SAM" id="Phobius"/>
    </source>
</evidence>
<accession>A0A7S0DUU5</accession>
<dbReference type="AlphaFoldDB" id="A0A7S0DUU5"/>
<dbReference type="PANTHER" id="PTHR45667">
    <property type="entry name" value="S-ADENOSYLMETHIONINE MITOCHONDRIAL CARRIER PROTEIN"/>
    <property type="match status" value="1"/>
</dbReference>
<evidence type="ECO:0000256" key="7">
    <source>
        <dbReference type="ARBA" id="ARBA00023136"/>
    </source>
</evidence>
<evidence type="ECO:0000313" key="11">
    <source>
        <dbReference type="EMBL" id="CAD8466148.1"/>
    </source>
</evidence>
<evidence type="ECO:0000256" key="8">
    <source>
        <dbReference type="PROSITE-ProRule" id="PRU00282"/>
    </source>
</evidence>
<evidence type="ECO:0000256" key="2">
    <source>
        <dbReference type="ARBA" id="ARBA00006375"/>
    </source>
</evidence>
<dbReference type="InterPro" id="IPR018108">
    <property type="entry name" value="MCP_transmembrane"/>
</dbReference>
<reference evidence="11" key="1">
    <citation type="submission" date="2021-01" db="EMBL/GenBank/DDBJ databases">
        <authorList>
            <person name="Corre E."/>
            <person name="Pelletier E."/>
            <person name="Niang G."/>
            <person name="Scheremetjew M."/>
            <person name="Finn R."/>
            <person name="Kale V."/>
            <person name="Holt S."/>
            <person name="Cochrane G."/>
            <person name="Meng A."/>
            <person name="Brown T."/>
            <person name="Cohen L."/>
        </authorList>
    </citation>
    <scope>NUCLEOTIDE SEQUENCE</scope>
    <source>
        <strain evidence="11">CCMP325</strain>
    </source>
</reference>
<proteinExistence type="inferred from homology"/>
<evidence type="ECO:0008006" key="12">
    <source>
        <dbReference type="Google" id="ProtNLM"/>
    </source>
</evidence>
<evidence type="ECO:0000256" key="4">
    <source>
        <dbReference type="ARBA" id="ARBA00022692"/>
    </source>
</evidence>
<feature type="transmembrane region" description="Helical" evidence="10">
    <location>
        <begin position="50"/>
        <end position="72"/>
    </location>
</feature>
<protein>
    <recommendedName>
        <fullName evidence="12">ADP,ATP carrier protein</fullName>
    </recommendedName>
</protein>
<dbReference type="InterPro" id="IPR023395">
    <property type="entry name" value="MCP_dom_sf"/>
</dbReference>
<comment type="subcellular location">
    <subcellularLocation>
        <location evidence="1">Membrane</location>
        <topology evidence="1">Multi-pass membrane protein</topology>
    </subcellularLocation>
</comment>
<comment type="similarity">
    <text evidence="2 9">Belongs to the mitochondrial carrier (TC 2.A.29) family.</text>
</comment>
<dbReference type="EMBL" id="HBEO01000878">
    <property type="protein sequence ID" value="CAD8466148.1"/>
    <property type="molecule type" value="Transcribed_RNA"/>
</dbReference>
<dbReference type="Pfam" id="PF00153">
    <property type="entry name" value="Mito_carr"/>
    <property type="match status" value="1"/>
</dbReference>
<sequence>MSSFATNPLDVVKTRIMLGQTPAQFPLRAMITIGRQEGIQALWSGFIPRLIWSATFFAVGISTYEIALANILKMIPSTSVQEPSCAHPQSADGRHGIALPNPSRIPGMIKRFYDDSVVSAQVMLTT</sequence>
<dbReference type="PROSITE" id="PS50920">
    <property type="entry name" value="SOLCAR"/>
    <property type="match status" value="1"/>
</dbReference>
<dbReference type="SUPFAM" id="SSF103506">
    <property type="entry name" value="Mitochondrial carrier"/>
    <property type="match status" value="1"/>
</dbReference>
<organism evidence="11">
    <name type="scientific">Hanusia phi</name>
    <dbReference type="NCBI Taxonomy" id="3032"/>
    <lineage>
        <taxon>Eukaryota</taxon>
        <taxon>Cryptophyceae</taxon>
        <taxon>Pyrenomonadales</taxon>
        <taxon>Geminigeraceae</taxon>
        <taxon>Hanusia</taxon>
    </lineage>
</organism>